<gene>
    <name evidence="1" type="ORF">ASIM_LOCUS6298</name>
</gene>
<reference evidence="1 2" key="2">
    <citation type="submission" date="2018-11" db="EMBL/GenBank/DDBJ databases">
        <authorList>
            <consortium name="Pathogen Informatics"/>
        </authorList>
    </citation>
    <scope>NUCLEOTIDE SEQUENCE [LARGE SCALE GENOMIC DNA]</scope>
</reference>
<dbReference type="AlphaFoldDB" id="A0A0M3JFW4"/>
<evidence type="ECO:0000313" key="2">
    <source>
        <dbReference type="Proteomes" id="UP000267096"/>
    </source>
</evidence>
<dbReference type="WBParaSite" id="ASIM_0000651801-mRNA-1">
    <property type="protein sequence ID" value="ASIM_0000651801-mRNA-1"/>
    <property type="gene ID" value="ASIM_0000651801"/>
</dbReference>
<reference evidence="3" key="1">
    <citation type="submission" date="2017-02" db="UniProtKB">
        <authorList>
            <consortium name="WormBaseParasite"/>
        </authorList>
    </citation>
    <scope>IDENTIFICATION</scope>
</reference>
<dbReference type="Proteomes" id="UP000267096">
    <property type="component" value="Unassembled WGS sequence"/>
</dbReference>
<accession>A0A0M3JFW4</accession>
<keyword evidence="2" id="KW-1185">Reference proteome</keyword>
<name>A0A0M3JFW4_ANISI</name>
<evidence type="ECO:0000313" key="1">
    <source>
        <dbReference type="EMBL" id="VDK26812.1"/>
    </source>
</evidence>
<organism evidence="3">
    <name type="scientific">Anisakis simplex</name>
    <name type="common">Herring worm</name>
    <dbReference type="NCBI Taxonomy" id="6269"/>
    <lineage>
        <taxon>Eukaryota</taxon>
        <taxon>Metazoa</taxon>
        <taxon>Ecdysozoa</taxon>
        <taxon>Nematoda</taxon>
        <taxon>Chromadorea</taxon>
        <taxon>Rhabditida</taxon>
        <taxon>Spirurina</taxon>
        <taxon>Ascaridomorpha</taxon>
        <taxon>Ascaridoidea</taxon>
        <taxon>Anisakidae</taxon>
        <taxon>Anisakis</taxon>
        <taxon>Anisakis simplex complex</taxon>
    </lineage>
</organism>
<dbReference type="EMBL" id="UYRR01013498">
    <property type="protein sequence ID" value="VDK26812.1"/>
    <property type="molecule type" value="Genomic_DNA"/>
</dbReference>
<proteinExistence type="predicted"/>
<protein>
    <submittedName>
        <fullName evidence="3">PAC domain-containing protein</fullName>
    </submittedName>
</protein>
<sequence length="68" mass="8052">MTADTDGNTVVQNAEILSDEVKRRRDLITRDLQVHFIFPMVLLHDSRSFRQLILVFQLLFSMEFKRIS</sequence>
<evidence type="ECO:0000313" key="3">
    <source>
        <dbReference type="WBParaSite" id="ASIM_0000651801-mRNA-1"/>
    </source>
</evidence>